<evidence type="ECO:0000256" key="7">
    <source>
        <dbReference type="SAM" id="Phobius"/>
    </source>
</evidence>
<keyword evidence="9" id="KW-1185">Reference proteome</keyword>
<dbReference type="NCBIfam" id="TIGR00797">
    <property type="entry name" value="matE"/>
    <property type="match status" value="1"/>
</dbReference>
<organism evidence="8 9">
    <name type="scientific">Methanoplanus endosymbiosus</name>
    <dbReference type="NCBI Taxonomy" id="33865"/>
    <lineage>
        <taxon>Archaea</taxon>
        <taxon>Methanobacteriati</taxon>
        <taxon>Methanobacteriota</taxon>
        <taxon>Stenosarchaea group</taxon>
        <taxon>Methanomicrobia</taxon>
        <taxon>Methanomicrobiales</taxon>
        <taxon>Methanomicrobiaceae</taxon>
        <taxon>Methanoplanus</taxon>
    </lineage>
</organism>
<dbReference type="GeneID" id="74306709"/>
<dbReference type="AlphaFoldDB" id="A0A9E7TME2"/>
<evidence type="ECO:0000313" key="9">
    <source>
        <dbReference type="Proteomes" id="UP001060368"/>
    </source>
</evidence>
<feature type="transmembrane region" description="Helical" evidence="7">
    <location>
        <begin position="176"/>
        <end position="196"/>
    </location>
</feature>
<dbReference type="Pfam" id="PF01554">
    <property type="entry name" value="MatE"/>
    <property type="match status" value="2"/>
</dbReference>
<gene>
    <name evidence="8" type="ORF">L6E24_03400</name>
</gene>
<keyword evidence="5 7" id="KW-1133">Transmembrane helix</keyword>
<evidence type="ECO:0000256" key="2">
    <source>
        <dbReference type="ARBA" id="ARBA00022448"/>
    </source>
</evidence>
<sequence>MRENNSDMAQKTEGVDIITGDPKRAVIKMAVPMVIAMLLMSAYNLIDAVWVAGLGGDAIAAIGFITPFFMLIIGLMNGLGAGATSAISRRIGAGDKPGAENSAMHSVIICVIVSVIMTVIFVPFLRPLMELSGAGATTGLALEYGQVVFAGIIFMLFSGVGSGILRGEGDAKRTMYLMAVSAIMNAVLDPIFIYTLDMGIAGAAWATVISNVFVCIILCHWLFIKKDTYLTFEKSSYRPDRKVVRDILGVGLPASAEMFLISMLVIILNGIFVIVAGTDAVAVYTSGWRVVMIALVPLMGIATALVTVAGAAFGAEQFGKMAVSHTYSMKLGMVIAIIMSIATFIFAPAISAVFTYSPESAYLAPSITAFLRVMCMFYLAVPVGMMSTALFQAVGKGMTSFVLTFIREIVLIAVFAWIFAVTFGWGEAGVWWGIVAGNIVGSIITYIWAKYYISRLLVKEITDISRPAEGAV</sequence>
<dbReference type="PANTHER" id="PTHR43549">
    <property type="entry name" value="MULTIDRUG RESISTANCE PROTEIN YPNP-RELATED"/>
    <property type="match status" value="1"/>
</dbReference>
<dbReference type="InterPro" id="IPR048279">
    <property type="entry name" value="MdtK-like"/>
</dbReference>
<feature type="transmembrane region" description="Helical" evidence="7">
    <location>
        <begin position="334"/>
        <end position="356"/>
    </location>
</feature>
<feature type="transmembrane region" description="Helical" evidence="7">
    <location>
        <begin position="144"/>
        <end position="164"/>
    </location>
</feature>
<dbReference type="InterPro" id="IPR052031">
    <property type="entry name" value="Membrane_Transporter-Flippase"/>
</dbReference>
<dbReference type="GO" id="GO:0042910">
    <property type="term" value="F:xenobiotic transmembrane transporter activity"/>
    <property type="evidence" value="ECO:0007669"/>
    <property type="project" value="InterPro"/>
</dbReference>
<proteinExistence type="predicted"/>
<protein>
    <submittedName>
        <fullName evidence="8">MATE family efflux transporter</fullName>
    </submittedName>
</protein>
<feature type="transmembrane region" description="Helical" evidence="7">
    <location>
        <begin position="202"/>
        <end position="223"/>
    </location>
</feature>
<dbReference type="EMBL" id="CP096115">
    <property type="protein sequence ID" value="UUX93181.1"/>
    <property type="molecule type" value="Genomic_DNA"/>
</dbReference>
<dbReference type="RefSeq" id="WP_257743321.1">
    <property type="nucleotide sequence ID" value="NZ_CP096115.1"/>
</dbReference>
<dbReference type="PANTHER" id="PTHR43549:SF2">
    <property type="entry name" value="MULTIDRUG RESISTANCE PROTEIN NORM-RELATED"/>
    <property type="match status" value="1"/>
</dbReference>
<dbReference type="GO" id="GO:0015297">
    <property type="term" value="F:antiporter activity"/>
    <property type="evidence" value="ECO:0007669"/>
    <property type="project" value="InterPro"/>
</dbReference>
<keyword evidence="3" id="KW-1003">Cell membrane</keyword>
<keyword evidence="4 7" id="KW-0812">Transmembrane</keyword>
<evidence type="ECO:0000313" key="8">
    <source>
        <dbReference type="EMBL" id="UUX93181.1"/>
    </source>
</evidence>
<dbReference type="GO" id="GO:0005886">
    <property type="term" value="C:plasma membrane"/>
    <property type="evidence" value="ECO:0007669"/>
    <property type="project" value="UniProtKB-SubCell"/>
</dbReference>
<evidence type="ECO:0000256" key="3">
    <source>
        <dbReference type="ARBA" id="ARBA00022475"/>
    </source>
</evidence>
<dbReference type="KEGG" id="mend:L6E24_03400"/>
<feature type="transmembrane region" description="Helical" evidence="7">
    <location>
        <begin position="58"/>
        <end position="82"/>
    </location>
</feature>
<feature type="transmembrane region" description="Helical" evidence="7">
    <location>
        <begin position="401"/>
        <end position="423"/>
    </location>
</feature>
<feature type="transmembrane region" description="Helical" evidence="7">
    <location>
        <begin position="103"/>
        <end position="124"/>
    </location>
</feature>
<feature type="transmembrane region" description="Helical" evidence="7">
    <location>
        <begin position="25"/>
        <end position="46"/>
    </location>
</feature>
<evidence type="ECO:0000256" key="5">
    <source>
        <dbReference type="ARBA" id="ARBA00022989"/>
    </source>
</evidence>
<comment type="subcellular location">
    <subcellularLocation>
        <location evidence="1">Cell membrane</location>
        <topology evidence="1">Multi-pass membrane protein</topology>
    </subcellularLocation>
</comment>
<evidence type="ECO:0000256" key="1">
    <source>
        <dbReference type="ARBA" id="ARBA00004651"/>
    </source>
</evidence>
<feature type="transmembrane region" description="Helical" evidence="7">
    <location>
        <begin position="362"/>
        <end position="381"/>
    </location>
</feature>
<reference evidence="8" key="1">
    <citation type="submission" date="2022-04" db="EMBL/GenBank/DDBJ databases">
        <title>Complete genome of Methanoplanus endosymbiosus DSM 3599.</title>
        <authorList>
            <person name="Chen S.-C."/>
            <person name="You Y.-T."/>
            <person name="Zhou Y.-Z."/>
            <person name="Lai M.-C."/>
        </authorList>
    </citation>
    <scope>NUCLEOTIDE SEQUENCE</scope>
    <source>
        <strain evidence="8">DSM 3599</strain>
    </source>
</reference>
<accession>A0A9E7TME2</accession>
<evidence type="ECO:0000256" key="4">
    <source>
        <dbReference type="ARBA" id="ARBA00022692"/>
    </source>
</evidence>
<feature type="transmembrane region" description="Helical" evidence="7">
    <location>
        <begin position="429"/>
        <end position="449"/>
    </location>
</feature>
<feature type="transmembrane region" description="Helical" evidence="7">
    <location>
        <begin position="243"/>
        <end position="276"/>
    </location>
</feature>
<evidence type="ECO:0000256" key="6">
    <source>
        <dbReference type="ARBA" id="ARBA00023136"/>
    </source>
</evidence>
<dbReference type="Proteomes" id="UP001060368">
    <property type="component" value="Chromosome"/>
</dbReference>
<keyword evidence="6 7" id="KW-0472">Membrane</keyword>
<dbReference type="CDD" id="cd13147">
    <property type="entry name" value="MATE_MJ0709_like"/>
    <property type="match status" value="1"/>
</dbReference>
<dbReference type="PIRSF" id="PIRSF006603">
    <property type="entry name" value="DinF"/>
    <property type="match status" value="1"/>
</dbReference>
<feature type="transmembrane region" description="Helical" evidence="7">
    <location>
        <begin position="288"/>
        <end position="313"/>
    </location>
</feature>
<keyword evidence="2" id="KW-0813">Transport</keyword>
<dbReference type="InterPro" id="IPR002528">
    <property type="entry name" value="MATE_fam"/>
</dbReference>
<name>A0A9E7TME2_9EURY</name>